<dbReference type="Proteomes" id="UP001487740">
    <property type="component" value="Unassembled WGS sequence"/>
</dbReference>
<dbReference type="PANTHER" id="PTHR12311:SF7">
    <property type="entry name" value="ACTIVATOR OF BASAL TRANSCRIPTION 1"/>
    <property type="match status" value="1"/>
</dbReference>
<evidence type="ECO:0000313" key="8">
    <source>
        <dbReference type="Proteomes" id="UP001487740"/>
    </source>
</evidence>
<gene>
    <name evidence="7" type="ORF">O3P69_018813</name>
</gene>
<evidence type="ECO:0000256" key="6">
    <source>
        <dbReference type="SAM" id="MobiDB-lite"/>
    </source>
</evidence>
<protein>
    <recommendedName>
        <fullName evidence="3">Activator of basal transcription 1</fullName>
    </recommendedName>
</protein>
<evidence type="ECO:0000256" key="4">
    <source>
        <dbReference type="ARBA" id="ARBA00022884"/>
    </source>
</evidence>
<feature type="compositionally biased region" description="Basic and acidic residues" evidence="6">
    <location>
        <begin position="175"/>
        <end position="226"/>
    </location>
</feature>
<comment type="similarity">
    <text evidence="2">Belongs to the ESF2/ABP1 family.</text>
</comment>
<dbReference type="SUPFAM" id="SSF54928">
    <property type="entry name" value="RNA-binding domain, RBD"/>
    <property type="match status" value="1"/>
</dbReference>
<comment type="caution">
    <text evidence="7">The sequence shown here is derived from an EMBL/GenBank/DDBJ whole genome shotgun (WGS) entry which is preliminary data.</text>
</comment>
<dbReference type="Gene3D" id="3.30.70.330">
    <property type="match status" value="1"/>
</dbReference>
<dbReference type="GO" id="GO:0034462">
    <property type="term" value="P:small-subunit processome assembly"/>
    <property type="evidence" value="ECO:0007669"/>
    <property type="project" value="TreeGrafter"/>
</dbReference>
<dbReference type="GO" id="GO:0000480">
    <property type="term" value="P:endonucleolytic cleavage in 5'-ETS of tricistronic rRNA transcript (SSU-rRNA, 5.8S rRNA, LSU-rRNA)"/>
    <property type="evidence" value="ECO:0007669"/>
    <property type="project" value="TreeGrafter"/>
</dbReference>
<dbReference type="EMBL" id="JARAKH010000046">
    <property type="protein sequence ID" value="KAK8378100.1"/>
    <property type="molecule type" value="Genomic_DNA"/>
</dbReference>
<dbReference type="PANTHER" id="PTHR12311">
    <property type="entry name" value="ACTIVATOR OF BASAL TRANSCRIPTION 1"/>
    <property type="match status" value="1"/>
</dbReference>
<keyword evidence="8" id="KW-1185">Reference proteome</keyword>
<evidence type="ECO:0000256" key="5">
    <source>
        <dbReference type="ARBA" id="ARBA00023242"/>
    </source>
</evidence>
<dbReference type="EMBL" id="JARAKH010000046">
    <property type="protein sequence ID" value="KAK8378101.1"/>
    <property type="molecule type" value="Genomic_DNA"/>
</dbReference>
<dbReference type="CDD" id="cd12263">
    <property type="entry name" value="RRM_ABT1_like"/>
    <property type="match status" value="1"/>
</dbReference>
<name>A0AAW0SS00_SCYPA</name>
<dbReference type="GO" id="GO:0005730">
    <property type="term" value="C:nucleolus"/>
    <property type="evidence" value="ECO:0007669"/>
    <property type="project" value="UniProtKB-SubCell"/>
</dbReference>
<proteinExistence type="inferred from homology"/>
<reference evidence="7 8" key="1">
    <citation type="submission" date="2023-03" db="EMBL/GenBank/DDBJ databases">
        <title>High-quality genome of Scylla paramamosain provides insights in environmental adaptation.</title>
        <authorList>
            <person name="Zhang L."/>
        </authorList>
    </citation>
    <scope>NUCLEOTIDE SEQUENCE [LARGE SCALE GENOMIC DNA]</scope>
    <source>
        <strain evidence="7">LZ_2023a</strain>
        <tissue evidence="7">Muscle</tissue>
    </source>
</reference>
<accession>A0AAW0SS00</accession>
<evidence type="ECO:0000256" key="3">
    <source>
        <dbReference type="ARBA" id="ARBA00020737"/>
    </source>
</evidence>
<feature type="compositionally biased region" description="Basic residues" evidence="6">
    <location>
        <begin position="227"/>
        <end position="241"/>
    </location>
</feature>
<keyword evidence="4" id="KW-0694">RNA-binding</keyword>
<keyword evidence="5" id="KW-0539">Nucleus</keyword>
<dbReference type="InterPro" id="IPR034353">
    <property type="entry name" value="ABT1/ESF2_RRM"/>
</dbReference>
<dbReference type="AlphaFoldDB" id="A0AAW0SS00"/>
<dbReference type="GO" id="GO:0000472">
    <property type="term" value="P:endonucleolytic cleavage to generate mature 5'-end of SSU-rRNA from (SSU-rRNA, 5.8S rRNA, LSU-rRNA)"/>
    <property type="evidence" value="ECO:0007669"/>
    <property type="project" value="TreeGrafter"/>
</dbReference>
<evidence type="ECO:0000256" key="1">
    <source>
        <dbReference type="ARBA" id="ARBA00004604"/>
    </source>
</evidence>
<comment type="subcellular location">
    <subcellularLocation>
        <location evidence="1">Nucleus</location>
        <location evidence="1">Nucleolus</location>
    </subcellularLocation>
</comment>
<dbReference type="InterPro" id="IPR039119">
    <property type="entry name" value="ABT1/Esf2"/>
</dbReference>
<dbReference type="GO" id="GO:0003723">
    <property type="term" value="F:RNA binding"/>
    <property type="evidence" value="ECO:0007669"/>
    <property type="project" value="UniProtKB-KW"/>
</dbReference>
<evidence type="ECO:0000256" key="2">
    <source>
        <dbReference type="ARBA" id="ARBA00005819"/>
    </source>
</evidence>
<feature type="region of interest" description="Disordered" evidence="6">
    <location>
        <begin position="1"/>
        <end position="25"/>
    </location>
</feature>
<sequence>MGDAAPLLSENGGEGEERRPKRRKPGIVYLSSIPPNMNVAKIRQYFSAYGELGRVFLQAVEKDDKNKGGKGKKFKKSLHFTEGWLEFKSKRKAKQVHVCLNNQPVGGKRKNHFYDMLWNIKYLPRFKWAYLKQRLEYEREMTRQRMGAEISQVRKETDHFLKLSEISKKKKKRKNQETGKEGKEGEVSDATKTENKDNLFVFKQKETEEEKLSKKEERKRKNELFKKRIAQKKKKKQKKKTDKPEDFLGSVFVGAT</sequence>
<evidence type="ECO:0000313" key="7">
    <source>
        <dbReference type="EMBL" id="KAK8378100.1"/>
    </source>
</evidence>
<feature type="region of interest" description="Disordered" evidence="6">
    <location>
        <begin position="164"/>
        <end position="256"/>
    </location>
</feature>
<organism evidence="7 8">
    <name type="scientific">Scylla paramamosain</name>
    <name type="common">Mud crab</name>
    <dbReference type="NCBI Taxonomy" id="85552"/>
    <lineage>
        <taxon>Eukaryota</taxon>
        <taxon>Metazoa</taxon>
        <taxon>Ecdysozoa</taxon>
        <taxon>Arthropoda</taxon>
        <taxon>Crustacea</taxon>
        <taxon>Multicrustacea</taxon>
        <taxon>Malacostraca</taxon>
        <taxon>Eumalacostraca</taxon>
        <taxon>Eucarida</taxon>
        <taxon>Decapoda</taxon>
        <taxon>Pleocyemata</taxon>
        <taxon>Brachyura</taxon>
        <taxon>Eubrachyura</taxon>
        <taxon>Portunoidea</taxon>
        <taxon>Portunidae</taxon>
        <taxon>Portuninae</taxon>
        <taxon>Scylla</taxon>
    </lineage>
</organism>
<dbReference type="GO" id="GO:0000447">
    <property type="term" value="P:endonucleolytic cleavage in ITS1 to separate SSU-rRNA from 5.8S rRNA and LSU-rRNA from tricistronic rRNA transcript (SSU-rRNA, 5.8S rRNA, LSU-rRNA)"/>
    <property type="evidence" value="ECO:0007669"/>
    <property type="project" value="TreeGrafter"/>
</dbReference>
<dbReference type="InterPro" id="IPR035979">
    <property type="entry name" value="RBD_domain_sf"/>
</dbReference>
<dbReference type="InterPro" id="IPR012677">
    <property type="entry name" value="Nucleotide-bd_a/b_plait_sf"/>
</dbReference>